<keyword evidence="1" id="KW-0732">Signal</keyword>
<comment type="caution">
    <text evidence="2">The sequence shown here is derived from an EMBL/GenBank/DDBJ whole genome shotgun (WGS) entry which is preliminary data.</text>
</comment>
<evidence type="ECO:0000256" key="1">
    <source>
        <dbReference type="SAM" id="SignalP"/>
    </source>
</evidence>
<protein>
    <submittedName>
        <fullName evidence="2">Uncharacterized protein</fullName>
    </submittedName>
</protein>
<feature type="chain" id="PRO_5042047845" evidence="1">
    <location>
        <begin position="19"/>
        <end position="201"/>
    </location>
</feature>
<dbReference type="Proteomes" id="UP001212997">
    <property type="component" value="Unassembled WGS sequence"/>
</dbReference>
<dbReference type="EMBL" id="JANAWD010000176">
    <property type="protein sequence ID" value="KAJ3484775.1"/>
    <property type="molecule type" value="Genomic_DNA"/>
</dbReference>
<evidence type="ECO:0000313" key="2">
    <source>
        <dbReference type="EMBL" id="KAJ3484775.1"/>
    </source>
</evidence>
<name>A0AAD5YJ10_9APHY</name>
<proteinExistence type="predicted"/>
<dbReference type="AlphaFoldDB" id="A0AAD5YJ10"/>
<keyword evidence="3" id="KW-1185">Reference proteome</keyword>
<feature type="signal peptide" evidence="1">
    <location>
        <begin position="1"/>
        <end position="18"/>
    </location>
</feature>
<accession>A0AAD5YJ10</accession>
<sequence length="201" mass="22074">MLMKGLVILLGYAMIVLVRQTLNHDSPHSIVDTFHLVSLTQSCYDQAVSHFGERDALLFPNWSLIAAFTAGDIHLSIQPAFVISSSLSESWLDIRVDSQQMLEAYIAQCHTMSTRPSVGLSFGMLGSNDQFLDISIADGYTQAYAVKVVTLDDGVNIARISWLLCSGLASTIPADAILRFCITDALQKQDVPEKYASVFCH</sequence>
<evidence type="ECO:0000313" key="3">
    <source>
        <dbReference type="Proteomes" id="UP001212997"/>
    </source>
</evidence>
<gene>
    <name evidence="2" type="ORF">NLI96_g5412</name>
</gene>
<organism evidence="2 3">
    <name type="scientific">Meripilus lineatus</name>
    <dbReference type="NCBI Taxonomy" id="2056292"/>
    <lineage>
        <taxon>Eukaryota</taxon>
        <taxon>Fungi</taxon>
        <taxon>Dikarya</taxon>
        <taxon>Basidiomycota</taxon>
        <taxon>Agaricomycotina</taxon>
        <taxon>Agaricomycetes</taxon>
        <taxon>Polyporales</taxon>
        <taxon>Meripilaceae</taxon>
        <taxon>Meripilus</taxon>
    </lineage>
</organism>
<reference evidence="2" key="1">
    <citation type="submission" date="2022-07" db="EMBL/GenBank/DDBJ databases">
        <title>Genome Sequence of Physisporinus lineatus.</title>
        <authorList>
            <person name="Buettner E."/>
        </authorList>
    </citation>
    <scope>NUCLEOTIDE SEQUENCE</scope>
    <source>
        <strain evidence="2">VT162</strain>
    </source>
</reference>